<evidence type="ECO:0000259" key="3">
    <source>
        <dbReference type="SMART" id="SM00331"/>
    </source>
</evidence>
<accession>A0A1H0GMI0</accession>
<evidence type="ECO:0000313" key="5">
    <source>
        <dbReference type="Proteomes" id="UP000199088"/>
    </source>
</evidence>
<dbReference type="SUPFAM" id="SSF81606">
    <property type="entry name" value="PP2C-like"/>
    <property type="match status" value="1"/>
</dbReference>
<dbReference type="STRING" id="1052260.SAMN05660199_01285"/>
<dbReference type="CDD" id="cd00130">
    <property type="entry name" value="PAS"/>
    <property type="match status" value="1"/>
</dbReference>
<dbReference type="OrthoDB" id="319881at2"/>
<dbReference type="Proteomes" id="UP000199088">
    <property type="component" value="Unassembled WGS sequence"/>
</dbReference>
<protein>
    <submittedName>
        <fullName evidence="4">Serine phosphatase RsbU, regulator of sigma subunit</fullName>
    </submittedName>
</protein>
<dbReference type="Gene3D" id="3.30.450.40">
    <property type="match status" value="1"/>
</dbReference>
<name>A0A1H0GMI0_9ACTN</name>
<dbReference type="SUPFAM" id="SSF55785">
    <property type="entry name" value="PYP-like sensor domain (PAS domain)"/>
    <property type="match status" value="1"/>
</dbReference>
<sequence>MSAPDDWTAAPCGLLVLDPAGTVVRVNDQLLAWAGRPAADVVDRVRFGDLLSVGGRLYWETHLAPRLQLEGRLQEISVELRSPDGRVPVLLSAAVVPGSGHVRVALHGARDRVRFERELRAAREQAQHAVDRLSTLQAVTWGLSRATGVREVVEAVLTAATGPLGAATAAVWTSVEGHLQLHSARGEGPVPAPSAPDLAAGPAPRSADGRFEVPLPGAAGFPGVLVLAGVDPVPDTDVLAAVAQQAGLALDRARLHEQSAGVAHALQHAMLAVHPPVDPRYAVGATYRAGVEMLEVGGDWYDVFLVGPGTLGVVVGDVVGRGLVAASAMGQLRSAVRAVSEPGAGPATALTRLDRFVEQVPTAQMATVAYAELDLATGVLRYACAGHPPPLLLPADGPDHYLWGGRSTPLGAVVEGVPRTGTSLQLRAGDRVLLYTDGLVERRDRGLDEGMAALALAAEQVRGRSLGDTTEAVTAVMLQGEVVSDDVCALLLRWSGPPQQGGVAASG</sequence>
<gene>
    <name evidence="4" type="ORF">SAMN05660199_01285</name>
</gene>
<dbReference type="Pfam" id="PF07228">
    <property type="entry name" value="SpoIIE"/>
    <property type="match status" value="1"/>
</dbReference>
<dbReference type="InterPro" id="IPR052016">
    <property type="entry name" value="Bact_Sigma-Reg"/>
</dbReference>
<dbReference type="InterPro" id="IPR035965">
    <property type="entry name" value="PAS-like_dom_sf"/>
</dbReference>
<evidence type="ECO:0000313" key="4">
    <source>
        <dbReference type="EMBL" id="SDO07982.1"/>
    </source>
</evidence>
<dbReference type="EMBL" id="FNIR01000003">
    <property type="protein sequence ID" value="SDO07982.1"/>
    <property type="molecule type" value="Genomic_DNA"/>
</dbReference>
<organism evidence="4 5">
    <name type="scientific">Klenkia soli</name>
    <dbReference type="NCBI Taxonomy" id="1052260"/>
    <lineage>
        <taxon>Bacteria</taxon>
        <taxon>Bacillati</taxon>
        <taxon>Actinomycetota</taxon>
        <taxon>Actinomycetes</taxon>
        <taxon>Geodermatophilales</taxon>
        <taxon>Geodermatophilaceae</taxon>
        <taxon>Klenkia</taxon>
    </lineage>
</organism>
<dbReference type="PANTHER" id="PTHR43156">
    <property type="entry name" value="STAGE II SPORULATION PROTEIN E-RELATED"/>
    <property type="match status" value="1"/>
</dbReference>
<dbReference type="SUPFAM" id="SSF55781">
    <property type="entry name" value="GAF domain-like"/>
    <property type="match status" value="1"/>
</dbReference>
<dbReference type="AlphaFoldDB" id="A0A1H0GMI0"/>
<dbReference type="InterPro" id="IPR001932">
    <property type="entry name" value="PPM-type_phosphatase-like_dom"/>
</dbReference>
<dbReference type="GO" id="GO:0016791">
    <property type="term" value="F:phosphatase activity"/>
    <property type="evidence" value="ECO:0007669"/>
    <property type="project" value="TreeGrafter"/>
</dbReference>
<feature type="region of interest" description="Disordered" evidence="2">
    <location>
        <begin position="183"/>
        <end position="207"/>
    </location>
</feature>
<keyword evidence="1" id="KW-0378">Hydrolase</keyword>
<dbReference type="Gene3D" id="3.60.40.10">
    <property type="entry name" value="PPM-type phosphatase domain"/>
    <property type="match status" value="1"/>
</dbReference>
<feature type="domain" description="PPM-type phosphatase" evidence="3">
    <location>
        <begin position="278"/>
        <end position="494"/>
    </location>
</feature>
<dbReference type="Gene3D" id="3.30.450.20">
    <property type="entry name" value="PAS domain"/>
    <property type="match status" value="1"/>
</dbReference>
<dbReference type="InterPro" id="IPR000014">
    <property type="entry name" value="PAS"/>
</dbReference>
<evidence type="ECO:0000256" key="1">
    <source>
        <dbReference type="ARBA" id="ARBA00022801"/>
    </source>
</evidence>
<dbReference type="PANTHER" id="PTHR43156:SF2">
    <property type="entry name" value="STAGE II SPORULATION PROTEIN E"/>
    <property type="match status" value="1"/>
</dbReference>
<dbReference type="RefSeq" id="WP_091241644.1">
    <property type="nucleotide sequence ID" value="NZ_FNIR01000003.1"/>
</dbReference>
<proteinExistence type="predicted"/>
<dbReference type="InterPro" id="IPR029016">
    <property type="entry name" value="GAF-like_dom_sf"/>
</dbReference>
<reference evidence="5" key="1">
    <citation type="submission" date="2016-10" db="EMBL/GenBank/DDBJ databases">
        <authorList>
            <person name="Varghese N."/>
            <person name="Submissions S."/>
        </authorList>
    </citation>
    <scope>NUCLEOTIDE SEQUENCE [LARGE SCALE GENOMIC DNA]</scope>
    <source>
        <strain evidence="5">DSM 45843</strain>
    </source>
</reference>
<dbReference type="SMART" id="SM00331">
    <property type="entry name" value="PP2C_SIG"/>
    <property type="match status" value="1"/>
</dbReference>
<dbReference type="InterPro" id="IPR036457">
    <property type="entry name" value="PPM-type-like_dom_sf"/>
</dbReference>
<evidence type="ECO:0000256" key="2">
    <source>
        <dbReference type="SAM" id="MobiDB-lite"/>
    </source>
</evidence>
<keyword evidence="5" id="KW-1185">Reference proteome</keyword>